<evidence type="ECO:0000313" key="1">
    <source>
        <dbReference type="EMBL" id="EHQ90311.1"/>
    </source>
</evidence>
<evidence type="ECO:0000313" key="2">
    <source>
        <dbReference type="Proteomes" id="UP000005104"/>
    </source>
</evidence>
<dbReference type="EMBL" id="CM001441">
    <property type="protein sequence ID" value="EHQ90311.1"/>
    <property type="molecule type" value="Genomic_DNA"/>
</dbReference>
<name>H5XWE2_9FIRM</name>
<keyword evidence="2" id="KW-1185">Reference proteome</keyword>
<organism evidence="1 2">
    <name type="scientific">Desulfosporosinus youngiae DSM 17734</name>
    <dbReference type="NCBI Taxonomy" id="768710"/>
    <lineage>
        <taxon>Bacteria</taxon>
        <taxon>Bacillati</taxon>
        <taxon>Bacillota</taxon>
        <taxon>Clostridia</taxon>
        <taxon>Eubacteriales</taxon>
        <taxon>Desulfitobacteriaceae</taxon>
        <taxon>Desulfosporosinus</taxon>
    </lineage>
</organism>
<reference evidence="1 2" key="1">
    <citation type="submission" date="2011-11" db="EMBL/GenBank/DDBJ databases">
        <title>The Noncontiguous Finished genome of Desulfosporosinus youngiae DSM 17734.</title>
        <authorList>
            <consortium name="US DOE Joint Genome Institute (JGI-PGF)"/>
            <person name="Lucas S."/>
            <person name="Han J."/>
            <person name="Lapidus A."/>
            <person name="Cheng J.-F."/>
            <person name="Goodwin L."/>
            <person name="Pitluck S."/>
            <person name="Peters L."/>
            <person name="Ovchinnikova G."/>
            <person name="Lu M."/>
            <person name="Land M.L."/>
            <person name="Hauser L."/>
            <person name="Pester M."/>
            <person name="Spring S."/>
            <person name="Ollivier B."/>
            <person name="Rattei T."/>
            <person name="Klenk H.-P."/>
            <person name="Wagner M."/>
            <person name="Loy A."/>
            <person name="Woyke T.J."/>
        </authorList>
    </citation>
    <scope>NUCLEOTIDE SEQUENCE [LARGE SCALE GENOMIC DNA]</scope>
    <source>
        <strain evidence="1 2">DSM 17734</strain>
    </source>
</reference>
<protein>
    <submittedName>
        <fullName evidence="1">Uncharacterized protein</fullName>
    </submittedName>
</protein>
<accession>H5XWE2</accession>
<gene>
    <name evidence="1" type="ORF">DesyoDRAFT_3281</name>
</gene>
<dbReference type="AlphaFoldDB" id="H5XWE2"/>
<dbReference type="HOGENOM" id="CLU_3381577_0_0_9"/>
<dbReference type="Proteomes" id="UP000005104">
    <property type="component" value="Chromosome"/>
</dbReference>
<sequence length="33" mass="3835">MIQPVLLTIERGDYAYTKFFAYESTGYGDGWLE</sequence>
<proteinExistence type="predicted"/>